<evidence type="ECO:0000256" key="15">
    <source>
        <dbReference type="SAM" id="SignalP"/>
    </source>
</evidence>
<dbReference type="GO" id="GO:0016020">
    <property type="term" value="C:membrane"/>
    <property type="evidence" value="ECO:0007669"/>
    <property type="project" value="UniProtKB-SubCell"/>
</dbReference>
<comment type="catalytic activity">
    <reaction evidence="1">
        <text>S-ubiquitinyl-[E2 ubiquitin-conjugating enzyme]-L-cysteine + [acceptor protein]-L-lysine = [E2 ubiquitin-conjugating enzyme]-L-cysteine + N(6)-ubiquitinyl-[acceptor protein]-L-lysine.</text>
        <dbReference type="EC" id="2.3.2.27"/>
    </reaction>
</comment>
<keyword evidence="5" id="KW-0808">Transferase</keyword>
<evidence type="ECO:0000256" key="8">
    <source>
        <dbReference type="ARBA" id="ARBA00022771"/>
    </source>
</evidence>
<evidence type="ECO:0000256" key="6">
    <source>
        <dbReference type="ARBA" id="ARBA00022692"/>
    </source>
</evidence>
<dbReference type="GO" id="GO:0061630">
    <property type="term" value="F:ubiquitin protein ligase activity"/>
    <property type="evidence" value="ECO:0007669"/>
    <property type="project" value="UniProtKB-EC"/>
</dbReference>
<comment type="pathway">
    <text evidence="3">Protein modification; protein ubiquitination.</text>
</comment>
<dbReference type="AlphaFoldDB" id="A0A6J1KZE3"/>
<dbReference type="RefSeq" id="XP_023005514.1">
    <property type="nucleotide sequence ID" value="XM_023149746.1"/>
</dbReference>
<evidence type="ECO:0000313" key="16">
    <source>
        <dbReference type="Proteomes" id="UP000504608"/>
    </source>
</evidence>
<evidence type="ECO:0000256" key="5">
    <source>
        <dbReference type="ARBA" id="ARBA00022679"/>
    </source>
</evidence>
<dbReference type="GO" id="GO:0008270">
    <property type="term" value="F:zinc ion binding"/>
    <property type="evidence" value="ECO:0007669"/>
    <property type="project" value="UniProtKB-KW"/>
</dbReference>
<keyword evidence="16" id="KW-1185">Reference proteome</keyword>
<reference evidence="17" key="1">
    <citation type="submission" date="2025-08" db="UniProtKB">
        <authorList>
            <consortium name="RefSeq"/>
        </authorList>
    </citation>
    <scope>IDENTIFICATION</scope>
    <source>
        <tissue evidence="17">Young leaves</tissue>
    </source>
</reference>
<keyword evidence="12 14" id="KW-0472">Membrane</keyword>
<feature type="transmembrane region" description="Helical" evidence="14">
    <location>
        <begin position="198"/>
        <end position="219"/>
    </location>
</feature>
<dbReference type="PANTHER" id="PTHR46279:SF12">
    <property type="entry name" value="RING-TYPE E3 UBIQUITIN TRANSFERASE"/>
    <property type="match status" value="1"/>
</dbReference>
<sequence length="252" mass="28916">MEISALFFFIFFLLSPISIKAQTTPTTTTHCSHGSPPIHLPFTFNLSCSSNTTRIHFKSYDSLSIKSISYDKKRLDLIDLNGCVHGAFLKLNLSLTPFRYFYVVRDYKYLNCTSKLLTPSPPIPCLSRPRDYYVYVVREMEETPRFCKEVKKVKIPFEYSPYLDDGSFGLSLTWGPNDDEGRTESQRGCLYKAPNYEVLGVSLLVAMVVISLMVIIKICHSKKQKFLKEEAQKKVFEHSYEAIKPRSDEVSV</sequence>
<protein>
    <recommendedName>
        <fullName evidence="4">RING-type E3 ubiquitin transferase</fullName>
        <ecNumber evidence="4">2.3.2.27</ecNumber>
    </recommendedName>
</protein>
<organism evidence="16 17">
    <name type="scientific">Cucurbita maxima</name>
    <name type="common">Pumpkin</name>
    <name type="synonym">Winter squash</name>
    <dbReference type="NCBI Taxonomy" id="3661"/>
    <lineage>
        <taxon>Eukaryota</taxon>
        <taxon>Viridiplantae</taxon>
        <taxon>Streptophyta</taxon>
        <taxon>Embryophyta</taxon>
        <taxon>Tracheophyta</taxon>
        <taxon>Spermatophyta</taxon>
        <taxon>Magnoliopsida</taxon>
        <taxon>eudicotyledons</taxon>
        <taxon>Gunneridae</taxon>
        <taxon>Pentapetalae</taxon>
        <taxon>rosids</taxon>
        <taxon>fabids</taxon>
        <taxon>Cucurbitales</taxon>
        <taxon>Cucurbitaceae</taxon>
        <taxon>Cucurbiteae</taxon>
        <taxon>Cucurbita</taxon>
    </lineage>
</organism>
<keyword evidence="8" id="KW-0863">Zinc-finger</keyword>
<dbReference type="GeneID" id="111498479"/>
<evidence type="ECO:0000256" key="3">
    <source>
        <dbReference type="ARBA" id="ARBA00004906"/>
    </source>
</evidence>
<name>A0A6J1KZE3_CUCMA</name>
<keyword evidence="15" id="KW-0732">Signal</keyword>
<evidence type="ECO:0000256" key="4">
    <source>
        <dbReference type="ARBA" id="ARBA00012483"/>
    </source>
</evidence>
<comment type="similarity">
    <text evidence="13">Belongs to the RING-type zinc finger family. ATL subfamily.</text>
</comment>
<evidence type="ECO:0000256" key="11">
    <source>
        <dbReference type="ARBA" id="ARBA00022989"/>
    </source>
</evidence>
<evidence type="ECO:0000256" key="7">
    <source>
        <dbReference type="ARBA" id="ARBA00022723"/>
    </source>
</evidence>
<evidence type="ECO:0000313" key="17">
    <source>
        <dbReference type="RefSeq" id="XP_023005514.1"/>
    </source>
</evidence>
<evidence type="ECO:0000256" key="9">
    <source>
        <dbReference type="ARBA" id="ARBA00022786"/>
    </source>
</evidence>
<dbReference type="Proteomes" id="UP000504608">
    <property type="component" value="Unplaced"/>
</dbReference>
<evidence type="ECO:0000256" key="2">
    <source>
        <dbReference type="ARBA" id="ARBA00004167"/>
    </source>
</evidence>
<dbReference type="EC" id="2.3.2.27" evidence="4"/>
<comment type="subcellular location">
    <subcellularLocation>
        <location evidence="2">Membrane</location>
        <topology evidence="2">Single-pass membrane protein</topology>
    </subcellularLocation>
</comment>
<accession>A0A6J1KZE3</accession>
<dbReference type="KEGG" id="cmax:111498479"/>
<evidence type="ECO:0000256" key="14">
    <source>
        <dbReference type="SAM" id="Phobius"/>
    </source>
</evidence>
<gene>
    <name evidence="17" type="primary">LOC111498479</name>
</gene>
<evidence type="ECO:0000256" key="10">
    <source>
        <dbReference type="ARBA" id="ARBA00022833"/>
    </source>
</evidence>
<feature type="chain" id="PRO_5026702047" description="RING-type E3 ubiquitin transferase" evidence="15">
    <location>
        <begin position="22"/>
        <end position="252"/>
    </location>
</feature>
<keyword evidence="11 14" id="KW-1133">Transmembrane helix</keyword>
<evidence type="ECO:0000256" key="12">
    <source>
        <dbReference type="ARBA" id="ARBA00023136"/>
    </source>
</evidence>
<dbReference type="OrthoDB" id="1641101at2759"/>
<dbReference type="PANTHER" id="PTHR46279">
    <property type="entry name" value="RING/U-BOX SUPERFAMILY PROTEIN"/>
    <property type="match status" value="1"/>
</dbReference>
<keyword evidence="7" id="KW-0479">Metal-binding</keyword>
<keyword evidence="9" id="KW-0833">Ubl conjugation pathway</keyword>
<keyword evidence="6 14" id="KW-0812">Transmembrane</keyword>
<dbReference type="InterPro" id="IPR046948">
    <property type="entry name" value="ATL20-22-like"/>
</dbReference>
<feature type="signal peptide" evidence="15">
    <location>
        <begin position="1"/>
        <end position="21"/>
    </location>
</feature>
<evidence type="ECO:0000256" key="1">
    <source>
        <dbReference type="ARBA" id="ARBA00000900"/>
    </source>
</evidence>
<proteinExistence type="inferred from homology"/>
<evidence type="ECO:0000256" key="13">
    <source>
        <dbReference type="ARBA" id="ARBA00024209"/>
    </source>
</evidence>
<keyword evidence="10" id="KW-0862">Zinc</keyword>